<keyword evidence="2" id="KW-1185">Reference proteome</keyword>
<accession>A0ABX4NN88</accession>
<dbReference type="Proteomes" id="UP000231879">
    <property type="component" value="Unassembled WGS sequence"/>
</dbReference>
<gene>
    <name evidence="1" type="ORF">CH367_07915</name>
</gene>
<dbReference type="EMBL" id="NPDS01000002">
    <property type="protein sequence ID" value="PJZ58294.1"/>
    <property type="molecule type" value="Genomic_DNA"/>
</dbReference>
<dbReference type="RefSeq" id="WP_100761928.1">
    <property type="nucleotide sequence ID" value="NZ_NPDS01000002.1"/>
</dbReference>
<reference evidence="1 2" key="1">
    <citation type="submission" date="2017-07" db="EMBL/GenBank/DDBJ databases">
        <title>Leptospira spp. isolated from tropical soils.</title>
        <authorList>
            <person name="Thibeaux R."/>
            <person name="Iraola G."/>
            <person name="Ferres I."/>
            <person name="Bierque E."/>
            <person name="Girault D."/>
            <person name="Soupe-Gilbert M.-E."/>
            <person name="Picardeau M."/>
            <person name="Goarant C."/>
        </authorList>
    </citation>
    <scope>NUCLEOTIDE SEQUENCE [LARGE SCALE GENOMIC DNA]</scope>
    <source>
        <strain evidence="1 2">FH4-C-A1</strain>
    </source>
</reference>
<evidence type="ECO:0000313" key="1">
    <source>
        <dbReference type="EMBL" id="PJZ58294.1"/>
    </source>
</evidence>
<evidence type="ECO:0000313" key="2">
    <source>
        <dbReference type="Proteomes" id="UP000231879"/>
    </source>
</evidence>
<name>A0ABX4NN88_9LEPT</name>
<organism evidence="1 2">
    <name type="scientific">Leptospira barantonii</name>
    <dbReference type="NCBI Taxonomy" id="2023184"/>
    <lineage>
        <taxon>Bacteria</taxon>
        <taxon>Pseudomonadati</taxon>
        <taxon>Spirochaetota</taxon>
        <taxon>Spirochaetia</taxon>
        <taxon>Leptospirales</taxon>
        <taxon>Leptospiraceae</taxon>
        <taxon>Leptospira</taxon>
    </lineage>
</organism>
<comment type="caution">
    <text evidence="1">The sequence shown here is derived from an EMBL/GenBank/DDBJ whole genome shotgun (WGS) entry which is preliminary data.</text>
</comment>
<protein>
    <recommendedName>
        <fullName evidence="3">Flagellar protein FlgN</fullName>
    </recommendedName>
</protein>
<evidence type="ECO:0008006" key="3">
    <source>
        <dbReference type="Google" id="ProtNLM"/>
    </source>
</evidence>
<sequence length="73" mass="8381">MNPLAAFDHEEEVLILLLGKIQGTIEQKNRSIAESGLGLRSQKLYEGYDQLHRASSNMEALKRALFFELDYIR</sequence>
<proteinExistence type="predicted"/>